<sequence length="355" mass="40768">MKIRRVGTIKIGVSTTKIYQWDLYEKLIEFSSNPECIDVELTEFLMWSGETTPIDDYDVFLHLRRLVDQAISSDDYNIGCALRVYLRTLTIDIPSEQIEVHVLGLLDEHDVIFEFDHHQIEEAAPSQLEEGFQVSLNETIEEDVPGLEDDEQDIIFEFDNHIEEAAPSQLVEVYRVLLSETIEEERQLGLSLEKFFVSLNETIEEDVLGLEDEPDVVFVYEEAAPSQLEQVARVDDFVHLLDVHNVSFDFDHQTEEAAPSQLGQVFQALFNEANIVRLRPASKLAVESLKRKIYKKTSDVVGEIDMCSICLEEFDDGRSIATLPCGDEFDEECVMNWFMSSHVCPLCRYEMPLCH</sequence>
<protein>
    <recommendedName>
        <fullName evidence="2">RING-type E3 ubiquitin transferase</fullName>
        <ecNumber evidence="2">2.3.2.27</ecNumber>
    </recommendedName>
</protein>
<reference evidence="10" key="1">
    <citation type="journal article" date="2014" name="Nat. Commun.">
        <title>The emerging biofuel crop Camelina sativa retains a highly undifferentiated hexaploid genome structure.</title>
        <authorList>
            <person name="Kagale S."/>
            <person name="Koh C."/>
            <person name="Nixon J."/>
            <person name="Bollina V."/>
            <person name="Clarke W.E."/>
            <person name="Tuteja R."/>
            <person name="Spillane C."/>
            <person name="Robinson S.J."/>
            <person name="Links M.G."/>
            <person name="Clarke C."/>
            <person name="Higgins E.E."/>
            <person name="Huebert T."/>
            <person name="Sharpe A.G."/>
            <person name="Parkin I.A."/>
        </authorList>
    </citation>
    <scope>NUCLEOTIDE SEQUENCE [LARGE SCALE GENOMIC DNA]</scope>
    <source>
        <strain evidence="10">cv. DH55</strain>
    </source>
</reference>
<evidence type="ECO:0000313" key="11">
    <source>
        <dbReference type="RefSeq" id="XP_019100808.1"/>
    </source>
</evidence>
<keyword evidence="3" id="KW-0808">Transferase</keyword>
<evidence type="ECO:0000256" key="6">
    <source>
        <dbReference type="ARBA" id="ARBA00022786"/>
    </source>
</evidence>
<evidence type="ECO:0000256" key="2">
    <source>
        <dbReference type="ARBA" id="ARBA00012483"/>
    </source>
</evidence>
<dbReference type="PANTHER" id="PTHR22937:SF65">
    <property type="entry name" value="E3 UBIQUITIN-PROTEIN LIGASE ARK2C"/>
    <property type="match status" value="1"/>
</dbReference>
<comment type="catalytic activity">
    <reaction evidence="1">
        <text>S-ubiquitinyl-[E2 ubiquitin-conjugating enzyme]-L-cysteine + [acceptor protein]-L-lysine = [E2 ubiquitin-conjugating enzyme]-L-cysteine + N(6)-ubiquitinyl-[acceptor protein]-L-lysine.</text>
        <dbReference type="EC" id="2.3.2.27"/>
    </reaction>
</comment>
<keyword evidence="4" id="KW-0479">Metal-binding</keyword>
<dbReference type="Pfam" id="PF13639">
    <property type="entry name" value="zf-RING_2"/>
    <property type="match status" value="1"/>
</dbReference>
<dbReference type="PROSITE" id="PS50089">
    <property type="entry name" value="ZF_RING_2"/>
    <property type="match status" value="1"/>
</dbReference>
<proteinExistence type="predicted"/>
<dbReference type="InterPro" id="IPR001841">
    <property type="entry name" value="Znf_RING"/>
</dbReference>
<dbReference type="GeneID" id="109132836"/>
<dbReference type="InterPro" id="IPR045191">
    <property type="entry name" value="MBR1/2-like"/>
</dbReference>
<dbReference type="Gene3D" id="3.30.40.10">
    <property type="entry name" value="Zinc/RING finger domain, C3HC4 (zinc finger)"/>
    <property type="match status" value="1"/>
</dbReference>
<dbReference type="Proteomes" id="UP000694864">
    <property type="component" value="Chromosome 5"/>
</dbReference>
<organism evidence="10 11">
    <name type="scientific">Camelina sativa</name>
    <name type="common">False flax</name>
    <name type="synonym">Myagrum sativum</name>
    <dbReference type="NCBI Taxonomy" id="90675"/>
    <lineage>
        <taxon>Eukaryota</taxon>
        <taxon>Viridiplantae</taxon>
        <taxon>Streptophyta</taxon>
        <taxon>Embryophyta</taxon>
        <taxon>Tracheophyta</taxon>
        <taxon>Spermatophyta</taxon>
        <taxon>Magnoliopsida</taxon>
        <taxon>eudicotyledons</taxon>
        <taxon>Gunneridae</taxon>
        <taxon>Pentapetalae</taxon>
        <taxon>rosids</taxon>
        <taxon>malvids</taxon>
        <taxon>Brassicales</taxon>
        <taxon>Brassicaceae</taxon>
        <taxon>Camelineae</taxon>
        <taxon>Camelina</taxon>
    </lineage>
</organism>
<evidence type="ECO:0000256" key="7">
    <source>
        <dbReference type="ARBA" id="ARBA00022833"/>
    </source>
</evidence>
<keyword evidence="5 8" id="KW-0863">Zinc-finger</keyword>
<dbReference type="InterPro" id="IPR013083">
    <property type="entry name" value="Znf_RING/FYVE/PHD"/>
</dbReference>
<evidence type="ECO:0000256" key="8">
    <source>
        <dbReference type="PROSITE-ProRule" id="PRU00175"/>
    </source>
</evidence>
<reference evidence="11" key="2">
    <citation type="submission" date="2025-08" db="UniProtKB">
        <authorList>
            <consortium name="RefSeq"/>
        </authorList>
    </citation>
    <scope>IDENTIFICATION</scope>
    <source>
        <tissue evidence="11">Leaf</tissue>
    </source>
</reference>
<feature type="domain" description="RING-type" evidence="9">
    <location>
        <begin position="307"/>
        <end position="348"/>
    </location>
</feature>
<dbReference type="RefSeq" id="XP_019100808.1">
    <property type="nucleotide sequence ID" value="XM_019245263.1"/>
</dbReference>
<keyword evidence="7" id="KW-0862">Zinc</keyword>
<accession>A0ABM1RP70</accession>
<gene>
    <name evidence="11" type="primary">LOC109132836</name>
</gene>
<name>A0ABM1RP70_CAMSA</name>
<dbReference type="EC" id="2.3.2.27" evidence="2"/>
<evidence type="ECO:0000256" key="1">
    <source>
        <dbReference type="ARBA" id="ARBA00000900"/>
    </source>
</evidence>
<evidence type="ECO:0000256" key="4">
    <source>
        <dbReference type="ARBA" id="ARBA00022723"/>
    </source>
</evidence>
<evidence type="ECO:0000256" key="5">
    <source>
        <dbReference type="ARBA" id="ARBA00022771"/>
    </source>
</evidence>
<keyword evidence="10" id="KW-1185">Reference proteome</keyword>
<dbReference type="SUPFAM" id="SSF57850">
    <property type="entry name" value="RING/U-box"/>
    <property type="match status" value="1"/>
</dbReference>
<evidence type="ECO:0000313" key="10">
    <source>
        <dbReference type="Proteomes" id="UP000694864"/>
    </source>
</evidence>
<evidence type="ECO:0000259" key="9">
    <source>
        <dbReference type="PROSITE" id="PS50089"/>
    </source>
</evidence>
<dbReference type="PANTHER" id="PTHR22937">
    <property type="entry name" value="E3 UBIQUITIN-PROTEIN LIGASE RNF165"/>
    <property type="match status" value="1"/>
</dbReference>
<keyword evidence="6" id="KW-0833">Ubl conjugation pathway</keyword>
<dbReference type="SMART" id="SM00184">
    <property type="entry name" value="RING"/>
    <property type="match status" value="1"/>
</dbReference>
<evidence type="ECO:0000256" key="3">
    <source>
        <dbReference type="ARBA" id="ARBA00022679"/>
    </source>
</evidence>